<protein>
    <submittedName>
        <fullName evidence="1">Uncharacterized protein</fullName>
    </submittedName>
</protein>
<sequence>MIFYFFSKLHASPLTRRFTSRIIVFTNPSFIPGLHKRSNFPYLISPISFPIPHIQHPISNI</sequence>
<proteinExistence type="predicted"/>
<dbReference type="Proteomes" id="UP000240572">
    <property type="component" value="Unassembled WGS sequence"/>
</dbReference>
<dbReference type="AlphaFoldDB" id="A0A2P8CZP6"/>
<name>A0A2P8CZP6_9BACT</name>
<reference evidence="1 2" key="1">
    <citation type="submission" date="2018-03" db="EMBL/GenBank/DDBJ databases">
        <title>Genomic Encyclopedia of Type Strains, Phase III (KMG-III): the genomes of soil and plant-associated and newly described type strains.</title>
        <authorList>
            <person name="Whitman W."/>
        </authorList>
    </citation>
    <scope>NUCLEOTIDE SEQUENCE [LARGE SCALE GENOMIC DNA]</scope>
    <source>
        <strain evidence="1 2">CGMCC 1.12700</strain>
    </source>
</reference>
<accession>A0A2P8CZP6</accession>
<gene>
    <name evidence="1" type="ORF">B0I18_108171</name>
</gene>
<dbReference type="EMBL" id="PYGD01000008">
    <property type="protein sequence ID" value="PSK90440.1"/>
    <property type="molecule type" value="Genomic_DNA"/>
</dbReference>
<organism evidence="1 2">
    <name type="scientific">Taibaiella chishuiensis</name>
    <dbReference type="NCBI Taxonomy" id="1434707"/>
    <lineage>
        <taxon>Bacteria</taxon>
        <taxon>Pseudomonadati</taxon>
        <taxon>Bacteroidota</taxon>
        <taxon>Chitinophagia</taxon>
        <taxon>Chitinophagales</taxon>
        <taxon>Chitinophagaceae</taxon>
        <taxon>Taibaiella</taxon>
    </lineage>
</organism>
<evidence type="ECO:0000313" key="2">
    <source>
        <dbReference type="Proteomes" id="UP000240572"/>
    </source>
</evidence>
<comment type="caution">
    <text evidence="1">The sequence shown here is derived from an EMBL/GenBank/DDBJ whole genome shotgun (WGS) entry which is preliminary data.</text>
</comment>
<keyword evidence="2" id="KW-1185">Reference proteome</keyword>
<evidence type="ECO:0000313" key="1">
    <source>
        <dbReference type="EMBL" id="PSK90440.1"/>
    </source>
</evidence>